<gene>
    <name evidence="11" type="primary">yajC</name>
    <name evidence="11" type="ORF">DRP53_08810</name>
</gene>
<keyword evidence="3" id="KW-0813">Transport</keyword>
<sequence>MNPLYGADGGQANPIGAFLPLILIFVIFYFLLFYPQQKRQKEHQRLVASLKKGDNVITSSGIHGTIAAVKDRTVSLIISEGVKIEVDKDHIVTVKGRK</sequence>
<organism evidence="11 12">
    <name type="scientific">candidate division WOR-3 bacterium</name>
    <dbReference type="NCBI Taxonomy" id="2052148"/>
    <lineage>
        <taxon>Bacteria</taxon>
        <taxon>Bacteria division WOR-3</taxon>
    </lineage>
</organism>
<reference evidence="11 12" key="1">
    <citation type="submission" date="2018-06" db="EMBL/GenBank/DDBJ databases">
        <title>Extensive metabolic versatility and redundancy in microbially diverse, dynamic hydrothermal sediments.</title>
        <authorList>
            <person name="Dombrowski N."/>
            <person name="Teske A."/>
            <person name="Baker B.J."/>
        </authorList>
    </citation>
    <scope>NUCLEOTIDE SEQUENCE [LARGE SCALE GENOMIC DNA]</scope>
    <source>
        <strain evidence="11">B36_G15</strain>
    </source>
</reference>
<dbReference type="PANTHER" id="PTHR33909:SF1">
    <property type="entry name" value="SEC TRANSLOCON ACCESSORY COMPLEX SUBUNIT YAJC"/>
    <property type="match status" value="1"/>
</dbReference>
<keyword evidence="5 10" id="KW-0812">Transmembrane</keyword>
<evidence type="ECO:0000256" key="1">
    <source>
        <dbReference type="ARBA" id="ARBA00004162"/>
    </source>
</evidence>
<dbReference type="NCBIfam" id="TIGR00739">
    <property type="entry name" value="yajC"/>
    <property type="match status" value="1"/>
</dbReference>
<evidence type="ECO:0000256" key="8">
    <source>
        <dbReference type="ARBA" id="ARBA00023010"/>
    </source>
</evidence>
<accession>A0A660SGG3</accession>
<evidence type="ECO:0000256" key="2">
    <source>
        <dbReference type="ARBA" id="ARBA00006742"/>
    </source>
</evidence>
<dbReference type="SMART" id="SM01323">
    <property type="entry name" value="YajC"/>
    <property type="match status" value="1"/>
</dbReference>
<evidence type="ECO:0000256" key="3">
    <source>
        <dbReference type="ARBA" id="ARBA00022448"/>
    </source>
</evidence>
<keyword evidence="4" id="KW-1003">Cell membrane</keyword>
<evidence type="ECO:0000256" key="7">
    <source>
        <dbReference type="ARBA" id="ARBA00022989"/>
    </source>
</evidence>
<dbReference type="GO" id="GO:0015031">
    <property type="term" value="P:protein transport"/>
    <property type="evidence" value="ECO:0007669"/>
    <property type="project" value="UniProtKB-KW"/>
</dbReference>
<dbReference type="PRINTS" id="PR01853">
    <property type="entry name" value="YAJCTRNLCASE"/>
</dbReference>
<keyword evidence="9 10" id="KW-0472">Membrane</keyword>
<proteinExistence type="inferred from homology"/>
<dbReference type="GO" id="GO:0005886">
    <property type="term" value="C:plasma membrane"/>
    <property type="evidence" value="ECO:0007669"/>
    <property type="project" value="UniProtKB-SubCell"/>
</dbReference>
<comment type="similarity">
    <text evidence="2">Belongs to the YajC family.</text>
</comment>
<keyword evidence="6" id="KW-0653">Protein transport</keyword>
<dbReference type="EMBL" id="QNBE01000097">
    <property type="protein sequence ID" value="RKX69236.1"/>
    <property type="molecule type" value="Genomic_DNA"/>
</dbReference>
<protein>
    <submittedName>
        <fullName evidence="11">Preprotein translocase subunit YajC</fullName>
    </submittedName>
</protein>
<evidence type="ECO:0000313" key="11">
    <source>
        <dbReference type="EMBL" id="RKX69236.1"/>
    </source>
</evidence>
<dbReference type="PANTHER" id="PTHR33909">
    <property type="entry name" value="SEC TRANSLOCON ACCESSORY COMPLEX SUBUNIT YAJC"/>
    <property type="match status" value="1"/>
</dbReference>
<evidence type="ECO:0000256" key="4">
    <source>
        <dbReference type="ARBA" id="ARBA00022475"/>
    </source>
</evidence>
<dbReference type="InterPro" id="IPR003849">
    <property type="entry name" value="Preprotein_translocase_YajC"/>
</dbReference>
<comment type="caution">
    <text evidence="11">The sequence shown here is derived from an EMBL/GenBank/DDBJ whole genome shotgun (WGS) entry which is preliminary data.</text>
</comment>
<comment type="subcellular location">
    <subcellularLocation>
        <location evidence="1">Cell membrane</location>
        <topology evidence="1">Single-pass membrane protein</topology>
    </subcellularLocation>
</comment>
<evidence type="ECO:0000256" key="10">
    <source>
        <dbReference type="SAM" id="Phobius"/>
    </source>
</evidence>
<evidence type="ECO:0000256" key="9">
    <source>
        <dbReference type="ARBA" id="ARBA00023136"/>
    </source>
</evidence>
<name>A0A660SGG3_UNCW3</name>
<evidence type="ECO:0000313" key="12">
    <source>
        <dbReference type="Proteomes" id="UP000268469"/>
    </source>
</evidence>
<evidence type="ECO:0000256" key="6">
    <source>
        <dbReference type="ARBA" id="ARBA00022927"/>
    </source>
</evidence>
<keyword evidence="8" id="KW-0811">Translocation</keyword>
<dbReference type="AlphaFoldDB" id="A0A660SGG3"/>
<keyword evidence="7 10" id="KW-1133">Transmembrane helix</keyword>
<feature type="transmembrane region" description="Helical" evidence="10">
    <location>
        <begin position="15"/>
        <end position="34"/>
    </location>
</feature>
<evidence type="ECO:0000256" key="5">
    <source>
        <dbReference type="ARBA" id="ARBA00022692"/>
    </source>
</evidence>
<dbReference type="Pfam" id="PF02699">
    <property type="entry name" value="YajC"/>
    <property type="match status" value="1"/>
</dbReference>
<dbReference type="Proteomes" id="UP000268469">
    <property type="component" value="Unassembled WGS sequence"/>
</dbReference>